<dbReference type="Proteomes" id="UP001595871">
    <property type="component" value="Unassembled WGS sequence"/>
</dbReference>
<evidence type="ECO:0000313" key="2">
    <source>
        <dbReference type="EMBL" id="MFC4188042.1"/>
    </source>
</evidence>
<protein>
    <submittedName>
        <fullName evidence="2">Uncharacterized protein</fullName>
    </submittedName>
</protein>
<feature type="region of interest" description="Disordered" evidence="1">
    <location>
        <begin position="138"/>
        <end position="180"/>
    </location>
</feature>
<comment type="caution">
    <text evidence="2">The sequence shown here is derived from an EMBL/GenBank/DDBJ whole genome shotgun (WGS) entry which is preliminary data.</text>
</comment>
<dbReference type="RefSeq" id="WP_200694437.1">
    <property type="nucleotide sequence ID" value="NZ_BAAAYA010000012.1"/>
</dbReference>
<proteinExistence type="predicted"/>
<organism evidence="2 3">
    <name type="scientific">Streptomyces flavovirens</name>
    <dbReference type="NCBI Taxonomy" id="52258"/>
    <lineage>
        <taxon>Bacteria</taxon>
        <taxon>Bacillati</taxon>
        <taxon>Actinomycetota</taxon>
        <taxon>Actinomycetes</taxon>
        <taxon>Kitasatosporales</taxon>
        <taxon>Streptomycetaceae</taxon>
        <taxon>Streptomyces</taxon>
    </lineage>
</organism>
<name>A0ABV8N7C0_9ACTN</name>
<evidence type="ECO:0000256" key="1">
    <source>
        <dbReference type="SAM" id="MobiDB-lite"/>
    </source>
</evidence>
<gene>
    <name evidence="2" type="ORF">ACFO3R_16920</name>
</gene>
<evidence type="ECO:0000313" key="3">
    <source>
        <dbReference type="Proteomes" id="UP001595871"/>
    </source>
</evidence>
<dbReference type="EMBL" id="JBHSCF010000030">
    <property type="protein sequence ID" value="MFC4188042.1"/>
    <property type="molecule type" value="Genomic_DNA"/>
</dbReference>
<accession>A0ABV8N7C0</accession>
<reference evidence="3" key="1">
    <citation type="journal article" date="2019" name="Int. J. Syst. Evol. Microbiol.">
        <title>The Global Catalogue of Microorganisms (GCM) 10K type strain sequencing project: providing services to taxonomists for standard genome sequencing and annotation.</title>
        <authorList>
            <consortium name="The Broad Institute Genomics Platform"/>
            <consortium name="The Broad Institute Genome Sequencing Center for Infectious Disease"/>
            <person name="Wu L."/>
            <person name="Ma J."/>
        </authorList>
    </citation>
    <scope>NUCLEOTIDE SEQUENCE [LARGE SCALE GENOMIC DNA]</scope>
    <source>
        <strain evidence="3">CCM 3243</strain>
    </source>
</reference>
<keyword evidence="3" id="KW-1185">Reference proteome</keyword>
<feature type="compositionally biased region" description="Gly residues" evidence="1">
    <location>
        <begin position="169"/>
        <end position="180"/>
    </location>
</feature>
<sequence length="180" mass="19236">MASDAGSGGAGPSLGWPFGGIVEAVQDTVGDLVTELQSFTKFRDRIDEILRNLKESPADAKKLGEVSIGKSQFGDSKWTEASLLFSSYREVVTELETLSKLLSDSIEGMGIAVLAAHNGYENLDDDIRDRMLAIRRGTQEHYDGDYNPVPGEGKPDAGQPTSAKRGDGDTAGIGGLSWDK</sequence>